<evidence type="ECO:0000256" key="4">
    <source>
        <dbReference type="ARBA" id="ARBA00023004"/>
    </source>
</evidence>
<dbReference type="CDD" id="cd01335">
    <property type="entry name" value="Radical_SAM"/>
    <property type="match status" value="1"/>
</dbReference>
<dbReference type="PANTHER" id="PTHR43409">
    <property type="entry name" value="ANAEROBIC MAGNESIUM-PROTOPORPHYRIN IX MONOMETHYL ESTER CYCLASE-RELATED"/>
    <property type="match status" value="1"/>
</dbReference>
<dbReference type="Gene3D" id="3.80.30.20">
    <property type="entry name" value="tm_1862 like domain"/>
    <property type="match status" value="1"/>
</dbReference>
<sequence length="589" mass="65966">MSHVLEAARRRFQLILIKPSHYDDDGYVIRWWRAMIPSNSLAALYGIAAECAERKVLGDDTAIDITVIDETNTRIDVAGLLAQFKRHDNFGMIALVGVQTNQYPRALDIARPFRDAGLPVSIGGFHVSGCLSMLDGQAVGLDACREMGISMFAGEAEGRLDMVLRDAAAGELKPLYNFMNDLPGIGGTPVPFLPKDNIQRTLGLSTSFDAGRGCPYQCSFCTIINVQGRKSRFRSADDVEKLVRMNWAQGIHKFFITDDNFARNKDWEAIFDRLIELKERDGIPLGLMIQVDTLCHKIPNFIEKSRRAGVTRVFIGLENVNPDNLTAAKKNQNKITEYRKMLLAWKAQGIMTLAGYILGFPADTPESIRRDIAIIQEELPLDVIEFFILTPLPGSEDHQVLWKKGIEMDADLNIYDVEHVCTAHPKMSKQEWEDIYHEAWSLYYSPDHMKTLLRRAVATGVPLARLVKVLVSFATTVPLENVHPLQSGLLRLKTPGERRPDLPRENPLVFWPRFAWETFRKHASLAGTIIGLTISAFLISRDAKSKTYMDQALTPVADDEEETLHLFTQTAGGAAAVSHVRKVAQLTAH</sequence>
<feature type="domain" description="Radical SAM core" evidence="6">
    <location>
        <begin position="196"/>
        <end position="430"/>
    </location>
</feature>
<evidence type="ECO:0000313" key="7">
    <source>
        <dbReference type="EMBL" id="AUW42126.1"/>
    </source>
</evidence>
<dbReference type="GO" id="GO:0046872">
    <property type="term" value="F:metal ion binding"/>
    <property type="evidence" value="ECO:0007669"/>
    <property type="project" value="UniProtKB-KW"/>
</dbReference>
<evidence type="ECO:0000259" key="6">
    <source>
        <dbReference type="PROSITE" id="PS51918"/>
    </source>
</evidence>
<evidence type="ECO:0000313" key="8">
    <source>
        <dbReference type="Proteomes" id="UP000238523"/>
    </source>
</evidence>
<dbReference type="PANTHER" id="PTHR43409:SF7">
    <property type="entry name" value="BLL1977 PROTEIN"/>
    <property type="match status" value="1"/>
</dbReference>
<dbReference type="SFLD" id="SFLDG01082">
    <property type="entry name" value="B12-binding_domain_containing"/>
    <property type="match status" value="1"/>
</dbReference>
<keyword evidence="5" id="KW-0411">Iron-sulfur</keyword>
<dbReference type="SUPFAM" id="SSF102114">
    <property type="entry name" value="Radical SAM enzymes"/>
    <property type="match status" value="1"/>
</dbReference>
<gene>
    <name evidence="7" type="ORF">CUJ84_Chr001746</name>
</gene>
<dbReference type="InterPro" id="IPR058240">
    <property type="entry name" value="rSAM_sf"/>
</dbReference>
<dbReference type="EMBL" id="CP025012">
    <property type="protein sequence ID" value="AUW42126.1"/>
    <property type="molecule type" value="Genomic_DNA"/>
</dbReference>
<reference evidence="7 8" key="1">
    <citation type="submission" date="2017-11" db="EMBL/GenBank/DDBJ databases">
        <title>Complete genome of Rhizobium leguminosarum Norway, an ineffective micro-symbiont.</title>
        <authorList>
            <person name="Hoffrichter A."/>
            <person name="Liang J."/>
            <person name="Brachmann A."/>
            <person name="Marin M."/>
        </authorList>
    </citation>
    <scope>NUCLEOTIDE SEQUENCE [LARGE SCALE GENOMIC DNA]</scope>
    <source>
        <strain evidence="7 8">Norway</strain>
    </source>
</reference>
<dbReference type="GO" id="GO:0003824">
    <property type="term" value="F:catalytic activity"/>
    <property type="evidence" value="ECO:0007669"/>
    <property type="project" value="InterPro"/>
</dbReference>
<evidence type="ECO:0000256" key="5">
    <source>
        <dbReference type="ARBA" id="ARBA00023014"/>
    </source>
</evidence>
<keyword evidence="3" id="KW-0479">Metal-binding</keyword>
<dbReference type="SMART" id="SM00729">
    <property type="entry name" value="Elp3"/>
    <property type="match status" value="1"/>
</dbReference>
<dbReference type="InterPro" id="IPR023404">
    <property type="entry name" value="rSAM_horseshoe"/>
</dbReference>
<comment type="cofactor">
    <cofactor evidence="1">
        <name>[4Fe-4S] cluster</name>
        <dbReference type="ChEBI" id="CHEBI:49883"/>
    </cofactor>
</comment>
<dbReference type="RefSeq" id="WP_105005832.1">
    <property type="nucleotide sequence ID" value="NZ_CP025012.1"/>
</dbReference>
<keyword evidence="2" id="KW-0949">S-adenosyl-L-methionine</keyword>
<proteinExistence type="predicted"/>
<keyword evidence="4" id="KW-0408">Iron</keyword>
<evidence type="ECO:0000256" key="1">
    <source>
        <dbReference type="ARBA" id="ARBA00001966"/>
    </source>
</evidence>
<dbReference type="PROSITE" id="PS51918">
    <property type="entry name" value="RADICAL_SAM"/>
    <property type="match status" value="1"/>
</dbReference>
<dbReference type="Proteomes" id="UP000238523">
    <property type="component" value="Chromosome"/>
</dbReference>
<evidence type="ECO:0000256" key="3">
    <source>
        <dbReference type="ARBA" id="ARBA00022723"/>
    </source>
</evidence>
<dbReference type="GO" id="GO:0005829">
    <property type="term" value="C:cytosol"/>
    <property type="evidence" value="ECO:0007669"/>
    <property type="project" value="TreeGrafter"/>
</dbReference>
<organism evidence="7 8">
    <name type="scientific">Rhizobium leguminosarum</name>
    <dbReference type="NCBI Taxonomy" id="384"/>
    <lineage>
        <taxon>Bacteria</taxon>
        <taxon>Pseudomonadati</taxon>
        <taxon>Pseudomonadota</taxon>
        <taxon>Alphaproteobacteria</taxon>
        <taxon>Hyphomicrobiales</taxon>
        <taxon>Rhizobiaceae</taxon>
        <taxon>Rhizobium/Agrobacterium group</taxon>
        <taxon>Rhizobium</taxon>
    </lineage>
</organism>
<dbReference type="InterPro" id="IPR007197">
    <property type="entry name" value="rSAM"/>
</dbReference>
<dbReference type="InterPro" id="IPR051198">
    <property type="entry name" value="BchE-like"/>
</dbReference>
<protein>
    <submittedName>
        <fullName evidence="7">Radical SAM protein</fullName>
    </submittedName>
</protein>
<name>A0A2K9Z1N0_RHILE</name>
<dbReference type="GO" id="GO:0051536">
    <property type="term" value="F:iron-sulfur cluster binding"/>
    <property type="evidence" value="ECO:0007669"/>
    <property type="project" value="UniProtKB-KW"/>
</dbReference>
<dbReference type="InterPro" id="IPR006638">
    <property type="entry name" value="Elp3/MiaA/NifB-like_rSAM"/>
</dbReference>
<evidence type="ECO:0000256" key="2">
    <source>
        <dbReference type="ARBA" id="ARBA00022691"/>
    </source>
</evidence>
<dbReference type="AlphaFoldDB" id="A0A2K9Z1N0"/>
<dbReference type="SFLD" id="SFLDS00029">
    <property type="entry name" value="Radical_SAM"/>
    <property type="match status" value="1"/>
</dbReference>
<dbReference type="Pfam" id="PF04055">
    <property type="entry name" value="Radical_SAM"/>
    <property type="match status" value="1"/>
</dbReference>
<accession>A0A2K9Z1N0</accession>